<evidence type="ECO:0000256" key="3">
    <source>
        <dbReference type="ARBA" id="ARBA00023157"/>
    </source>
</evidence>
<dbReference type="GO" id="GO:0015035">
    <property type="term" value="F:protein-disulfide reductase activity"/>
    <property type="evidence" value="ECO:0007669"/>
    <property type="project" value="TreeGrafter"/>
</dbReference>
<dbReference type="InterPro" id="IPR017937">
    <property type="entry name" value="Thioredoxin_CS"/>
</dbReference>
<dbReference type="PROSITE" id="PS00194">
    <property type="entry name" value="THIOREDOXIN_1"/>
    <property type="match status" value="1"/>
</dbReference>
<evidence type="ECO:0000259" key="4">
    <source>
        <dbReference type="PROSITE" id="PS51352"/>
    </source>
</evidence>
<accession>X1GAF6</accession>
<dbReference type="InterPro" id="IPR036249">
    <property type="entry name" value="Thioredoxin-like_sf"/>
</dbReference>
<dbReference type="PANTHER" id="PTHR45663">
    <property type="entry name" value="GEO12009P1"/>
    <property type="match status" value="1"/>
</dbReference>
<name>X1GAF6_9ZZZZ</name>
<proteinExistence type="predicted"/>
<evidence type="ECO:0000256" key="2">
    <source>
        <dbReference type="ARBA" id="ARBA00022982"/>
    </source>
</evidence>
<dbReference type="GO" id="GO:0005737">
    <property type="term" value="C:cytoplasm"/>
    <property type="evidence" value="ECO:0007669"/>
    <property type="project" value="TreeGrafter"/>
</dbReference>
<dbReference type="SUPFAM" id="SSF52833">
    <property type="entry name" value="Thioredoxin-like"/>
    <property type="match status" value="1"/>
</dbReference>
<feature type="non-terminal residue" evidence="5">
    <location>
        <position position="112"/>
    </location>
</feature>
<keyword evidence="2" id="KW-0249">Electron transport</keyword>
<gene>
    <name evidence="5" type="ORF">S03H2_06065</name>
</gene>
<keyword evidence="3" id="KW-1015">Disulfide bond</keyword>
<dbReference type="EMBL" id="BARU01002602">
    <property type="protein sequence ID" value="GAH29978.1"/>
    <property type="molecule type" value="Genomic_DNA"/>
</dbReference>
<keyword evidence="1" id="KW-0813">Transport</keyword>
<dbReference type="InterPro" id="IPR013766">
    <property type="entry name" value="Thioredoxin_domain"/>
</dbReference>
<dbReference type="Pfam" id="PF00085">
    <property type="entry name" value="Thioredoxin"/>
    <property type="match status" value="1"/>
</dbReference>
<evidence type="ECO:0000256" key="1">
    <source>
        <dbReference type="ARBA" id="ARBA00022448"/>
    </source>
</evidence>
<protein>
    <recommendedName>
        <fullName evidence="4">Thioredoxin domain-containing protein</fullName>
    </recommendedName>
</protein>
<dbReference type="PROSITE" id="PS51352">
    <property type="entry name" value="THIOREDOXIN_2"/>
    <property type="match status" value="1"/>
</dbReference>
<dbReference type="AlphaFoldDB" id="X1GAF6"/>
<reference evidence="5" key="1">
    <citation type="journal article" date="2014" name="Front. Microbiol.">
        <title>High frequency of phylogenetically diverse reductive dehalogenase-homologous genes in deep subseafloor sedimentary metagenomes.</title>
        <authorList>
            <person name="Kawai M."/>
            <person name="Futagami T."/>
            <person name="Toyoda A."/>
            <person name="Takaki Y."/>
            <person name="Nishi S."/>
            <person name="Hori S."/>
            <person name="Arai W."/>
            <person name="Tsubouchi T."/>
            <person name="Morono Y."/>
            <person name="Uchiyama I."/>
            <person name="Ito T."/>
            <person name="Fujiyama A."/>
            <person name="Inagaki F."/>
            <person name="Takami H."/>
        </authorList>
    </citation>
    <scope>NUCLEOTIDE SEQUENCE</scope>
    <source>
        <strain evidence="5">Expedition CK06-06</strain>
    </source>
</reference>
<evidence type="ECO:0000313" key="5">
    <source>
        <dbReference type="EMBL" id="GAH29978.1"/>
    </source>
</evidence>
<comment type="caution">
    <text evidence="5">The sequence shown here is derived from an EMBL/GenBank/DDBJ whole genome shotgun (WGS) entry which is preliminary data.</text>
</comment>
<feature type="domain" description="Thioredoxin" evidence="4">
    <location>
        <begin position="21"/>
        <end position="112"/>
    </location>
</feature>
<sequence length="112" mass="12672">MGKEEDEELERIKRRKIEEMMKNVSGAEEENQPMNPLGKPLDLTDATFKKFVEGNSLSVVDCWAPWCGPCHIVSPVIEELARDYIGKISFGKLNVDENKRIASQYGIMSIPT</sequence>
<dbReference type="Gene3D" id="3.40.30.10">
    <property type="entry name" value="Glutaredoxin"/>
    <property type="match status" value="1"/>
</dbReference>
<organism evidence="5">
    <name type="scientific">marine sediment metagenome</name>
    <dbReference type="NCBI Taxonomy" id="412755"/>
    <lineage>
        <taxon>unclassified sequences</taxon>
        <taxon>metagenomes</taxon>
        <taxon>ecological metagenomes</taxon>
    </lineage>
</organism>
<dbReference type="PANTHER" id="PTHR45663:SF11">
    <property type="entry name" value="GEO12009P1"/>
    <property type="match status" value="1"/>
</dbReference>
<dbReference type="CDD" id="cd02947">
    <property type="entry name" value="TRX_family"/>
    <property type="match status" value="1"/>
</dbReference>